<reference evidence="1" key="1">
    <citation type="submission" date="2023-03" db="EMBL/GenBank/DDBJ databases">
        <title>Chromosome-level genomes of two armyworms, Mythimna separata and Mythimna loreyi, provide insights into the biosynthesis and reception of sex pheromones.</title>
        <authorList>
            <person name="Zhao H."/>
        </authorList>
    </citation>
    <scope>NUCLEOTIDE SEQUENCE</scope>
    <source>
        <strain evidence="1">BeijingLab</strain>
    </source>
</reference>
<evidence type="ECO:0000313" key="1">
    <source>
        <dbReference type="EMBL" id="KAJ8715049.1"/>
    </source>
</evidence>
<dbReference type="EMBL" id="CM056793">
    <property type="protein sequence ID" value="KAJ8715049.1"/>
    <property type="molecule type" value="Genomic_DNA"/>
</dbReference>
<comment type="caution">
    <text evidence="1">The sequence shown here is derived from an EMBL/GenBank/DDBJ whole genome shotgun (WGS) entry which is preliminary data.</text>
</comment>
<protein>
    <submittedName>
        <fullName evidence="1">Uncharacterized protein</fullName>
    </submittedName>
</protein>
<evidence type="ECO:0000313" key="2">
    <source>
        <dbReference type="Proteomes" id="UP001231649"/>
    </source>
</evidence>
<keyword evidence="2" id="KW-1185">Reference proteome</keyword>
<gene>
    <name evidence="1" type="ORF">PYW08_005030</name>
</gene>
<proteinExistence type="predicted"/>
<organism evidence="1 2">
    <name type="scientific">Mythimna loreyi</name>
    <dbReference type="NCBI Taxonomy" id="667449"/>
    <lineage>
        <taxon>Eukaryota</taxon>
        <taxon>Metazoa</taxon>
        <taxon>Ecdysozoa</taxon>
        <taxon>Arthropoda</taxon>
        <taxon>Hexapoda</taxon>
        <taxon>Insecta</taxon>
        <taxon>Pterygota</taxon>
        <taxon>Neoptera</taxon>
        <taxon>Endopterygota</taxon>
        <taxon>Lepidoptera</taxon>
        <taxon>Glossata</taxon>
        <taxon>Ditrysia</taxon>
        <taxon>Noctuoidea</taxon>
        <taxon>Noctuidae</taxon>
        <taxon>Noctuinae</taxon>
        <taxon>Hadenini</taxon>
        <taxon>Mythimna</taxon>
    </lineage>
</organism>
<accession>A0ACC2QDW3</accession>
<sequence length="500" mass="57246">MFKIRVRVIVGVMIFLGYFLMYVVRNNLSVHIVDMAQVIKRDEATFKNDTVIALYYVKRTGMVDIINWDDTKVGKLFCAYHIGYCICFPIFHSFGDKIGPTWVVSIAGSISGVMTLLTPASAYFHFWALFLVRIIKGFCAGAMQPSMVQVLRYWVPPIERNHFMWAYCGITTGTFSTFLMCAAVQYYSRWTVGFYAFGGLQITWAILWILVVTEYPRRHPCISEEELTYLLNTISNIFTIKMTNAQTPWRLILRSVPFWALCILNFGYSWMIISLCLYGPLFYSKVAKYSIYSASAITALPFFFRLVLGTISIQVYHKYKDRPEVTRIKHIRKYFIIVSHVIPGLLICISWILPIIPGPVLLTLAVALTAAGMDLTLDLCYDLTPTFFNSINTIIKIIGNTSGIIVSLCVGQVTYTYKNLPTVWKHIWCFHAFILLMSGLVFLIWGETEVQPWNQTRKERIPRRKYMIHPLPSIMSNIAEVEEDSVRASLASSMARMPSS</sequence>
<dbReference type="Proteomes" id="UP001231649">
    <property type="component" value="Chromosome 17"/>
</dbReference>
<name>A0ACC2QDW3_9NEOP</name>